<keyword evidence="1" id="KW-0614">Plasmid</keyword>
<dbReference type="Proteomes" id="UP000029558">
    <property type="component" value="Plasmid pPSB1-3"/>
</dbReference>
<gene>
    <name evidence="1" type="ORF">KU39_3p177</name>
</gene>
<evidence type="ECO:0000313" key="1">
    <source>
        <dbReference type="EMBL" id="ALB24639.1"/>
    </source>
</evidence>
<accession>A0AAC8VLR5</accession>
<organism evidence="1 2">
    <name type="scientific">Piscirickettsia salmonis</name>
    <dbReference type="NCBI Taxonomy" id="1238"/>
    <lineage>
        <taxon>Bacteria</taxon>
        <taxon>Pseudomonadati</taxon>
        <taxon>Pseudomonadota</taxon>
        <taxon>Gammaproteobacteria</taxon>
        <taxon>Thiotrichales</taxon>
        <taxon>Piscirickettsiaceae</taxon>
        <taxon>Piscirickettsia</taxon>
    </lineage>
</organism>
<sequence>MQSEKESALIIERSFINFIQKCKKSSDDARVLSETLGKKIIEEEMLNDKIFSGGVFVQIRGLSGNPLFGHSSFHFFNSKNDISMHTYCLSRAFPDKVPKNSSRAQYIFKTKTPSGKDISTLSFIHKTVSSKGIDKLKYMCKEGSLYWLNITKCDFEMVIKAEESFFKSMPYSYGLHYNCNTFVCNVLHRVFKQKVTSNMTSATLLFDKHRQTNNSSCEPSDSCENICQI</sequence>
<name>A0AAC8VLR5_PISSA</name>
<dbReference type="RefSeq" id="WP_017375909.1">
    <property type="nucleotide sequence ID" value="NZ_CP012511.1"/>
</dbReference>
<dbReference type="EMBL" id="CP012511">
    <property type="protein sequence ID" value="ALB24639.1"/>
    <property type="molecule type" value="Genomic_DNA"/>
</dbReference>
<dbReference type="AlphaFoldDB" id="A0AAC8VLR5"/>
<protein>
    <submittedName>
        <fullName evidence="1">Potassium transporter peripheral membrane component</fullName>
    </submittedName>
</protein>
<reference evidence="1 2" key="1">
    <citation type="journal article" date="2014" name="Genome Announc.">
        <title>Comparative Genome Analysis of Two Isolates of the Fish Pathogen Piscirickettsia salmonis from Different Hosts Reveals Major Differences in Virulence-Associated Secretion Systems.</title>
        <authorList>
            <person name="Bohle H."/>
            <person name="Henriquez P."/>
            <person name="Grothusen H."/>
            <person name="Navas E."/>
            <person name="Sandoval A."/>
            <person name="Bustamante F."/>
            <person name="Bustos P."/>
            <person name="Mancilla M."/>
        </authorList>
    </citation>
    <scope>NUCLEOTIDE SEQUENCE [LARGE SCALE GENOMIC DNA]</scope>
    <source>
        <strain evidence="2">B1-32597</strain>
    </source>
</reference>
<geneLocation type="plasmid" evidence="1 2">
    <name>pPSB1-3</name>
</geneLocation>
<evidence type="ECO:0000313" key="2">
    <source>
        <dbReference type="Proteomes" id="UP000029558"/>
    </source>
</evidence>
<proteinExistence type="predicted"/>